<comment type="caution">
    <text evidence="3">The sequence shown here is derived from an EMBL/GenBank/DDBJ whole genome shotgun (WGS) entry which is preliminary data.</text>
</comment>
<feature type="region of interest" description="Disordered" evidence="1">
    <location>
        <begin position="72"/>
        <end position="92"/>
    </location>
</feature>
<gene>
    <name evidence="3" type="ORF">KIN20_028365</name>
</gene>
<protein>
    <recommendedName>
        <fullName evidence="5">Small integral membrane protein 20</fullName>
    </recommendedName>
</protein>
<keyword evidence="2" id="KW-1133">Transmembrane helix</keyword>
<keyword evidence="2" id="KW-0812">Transmembrane</keyword>
<evidence type="ECO:0000313" key="3">
    <source>
        <dbReference type="EMBL" id="KAJ1367454.1"/>
    </source>
</evidence>
<evidence type="ECO:0008006" key="5">
    <source>
        <dbReference type="Google" id="ProtNLM"/>
    </source>
</evidence>
<evidence type="ECO:0000256" key="1">
    <source>
        <dbReference type="SAM" id="MobiDB-lite"/>
    </source>
</evidence>
<dbReference type="EMBL" id="JAHQIW010005905">
    <property type="protein sequence ID" value="KAJ1367454.1"/>
    <property type="molecule type" value="Genomic_DNA"/>
</dbReference>
<evidence type="ECO:0000313" key="4">
    <source>
        <dbReference type="Proteomes" id="UP001196413"/>
    </source>
</evidence>
<reference evidence="3" key="1">
    <citation type="submission" date="2021-06" db="EMBL/GenBank/DDBJ databases">
        <title>Parelaphostrongylus tenuis whole genome reference sequence.</title>
        <authorList>
            <person name="Garwood T.J."/>
            <person name="Larsen P.A."/>
            <person name="Fountain-Jones N.M."/>
            <person name="Garbe J.R."/>
            <person name="Macchietto M.G."/>
            <person name="Kania S.A."/>
            <person name="Gerhold R.W."/>
            <person name="Richards J.E."/>
            <person name="Wolf T.M."/>
        </authorList>
    </citation>
    <scope>NUCLEOTIDE SEQUENCE</scope>
    <source>
        <strain evidence="3">MNPRO001-30</strain>
        <tissue evidence="3">Meninges</tissue>
    </source>
</reference>
<name>A0AAD5R1H0_PARTN</name>
<proteinExistence type="predicted"/>
<dbReference type="Proteomes" id="UP001196413">
    <property type="component" value="Unassembled WGS sequence"/>
</dbReference>
<feature type="transmembrane region" description="Helical" evidence="2">
    <location>
        <begin position="30"/>
        <end position="52"/>
    </location>
</feature>
<sequence>MRVPPGAPVPFWFSVRNRLPPFLKFRRPSIGTVAVVSTVVLTSAGIFAVIVYPMIENDYYKMAQSEERALLQGTQEDHARGQRVWSDPFGRK</sequence>
<keyword evidence="2" id="KW-0472">Membrane</keyword>
<organism evidence="3 4">
    <name type="scientific">Parelaphostrongylus tenuis</name>
    <name type="common">Meningeal worm</name>
    <dbReference type="NCBI Taxonomy" id="148309"/>
    <lineage>
        <taxon>Eukaryota</taxon>
        <taxon>Metazoa</taxon>
        <taxon>Ecdysozoa</taxon>
        <taxon>Nematoda</taxon>
        <taxon>Chromadorea</taxon>
        <taxon>Rhabditida</taxon>
        <taxon>Rhabditina</taxon>
        <taxon>Rhabditomorpha</taxon>
        <taxon>Strongyloidea</taxon>
        <taxon>Metastrongylidae</taxon>
        <taxon>Parelaphostrongylus</taxon>
    </lineage>
</organism>
<evidence type="ECO:0000256" key="2">
    <source>
        <dbReference type="SAM" id="Phobius"/>
    </source>
</evidence>
<accession>A0AAD5R1H0</accession>
<keyword evidence="4" id="KW-1185">Reference proteome</keyword>
<dbReference type="AlphaFoldDB" id="A0AAD5R1H0"/>